<dbReference type="Pfam" id="PF15277">
    <property type="entry name" value="Sec3-PIP2_bind"/>
    <property type="match status" value="1"/>
</dbReference>
<name>A0AAJ0C976_9PEZI</name>
<dbReference type="GO" id="GO:0005886">
    <property type="term" value="C:plasma membrane"/>
    <property type="evidence" value="ECO:0007669"/>
    <property type="project" value="TreeGrafter"/>
</dbReference>
<dbReference type="RefSeq" id="XP_060288070.1">
    <property type="nucleotide sequence ID" value="XM_060426770.1"/>
</dbReference>
<feature type="region of interest" description="Disordered" evidence="5">
    <location>
        <begin position="182"/>
        <end position="447"/>
    </location>
</feature>
<reference evidence="7" key="1">
    <citation type="submission" date="2023-06" db="EMBL/GenBank/DDBJ databases">
        <title>Genome-scale phylogeny and comparative genomics of the fungal order Sordariales.</title>
        <authorList>
            <consortium name="Lawrence Berkeley National Laboratory"/>
            <person name="Hensen N."/>
            <person name="Bonometti L."/>
            <person name="Westerberg I."/>
            <person name="Brannstrom I.O."/>
            <person name="Guillou S."/>
            <person name="Cros-Aarteil S."/>
            <person name="Calhoun S."/>
            <person name="Haridas S."/>
            <person name="Kuo A."/>
            <person name="Mondo S."/>
            <person name="Pangilinan J."/>
            <person name="Riley R."/>
            <person name="Labutti K."/>
            <person name="Andreopoulos B."/>
            <person name="Lipzen A."/>
            <person name="Chen C."/>
            <person name="Yanf M."/>
            <person name="Daum C."/>
            <person name="Ng V."/>
            <person name="Clum A."/>
            <person name="Steindorff A."/>
            <person name="Ohm R."/>
            <person name="Martin F."/>
            <person name="Silar P."/>
            <person name="Natvig D."/>
            <person name="Lalanne C."/>
            <person name="Gautier V."/>
            <person name="Ament-Velasquez S.L."/>
            <person name="Kruys A."/>
            <person name="Hutchinson M.I."/>
            <person name="Powell A.J."/>
            <person name="Barry K."/>
            <person name="Miller A.N."/>
            <person name="Grigoriev I.V."/>
            <person name="Debuchy R."/>
            <person name="Gladieux P."/>
            <person name="Thoren M.H."/>
            <person name="Johannesson H."/>
        </authorList>
    </citation>
    <scope>NUCLEOTIDE SEQUENCE</scope>
    <source>
        <strain evidence="7">8032-3</strain>
    </source>
</reference>
<dbReference type="CDD" id="cd13315">
    <property type="entry name" value="PH_Sec3"/>
    <property type="match status" value="1"/>
</dbReference>
<evidence type="ECO:0000256" key="1">
    <source>
        <dbReference type="ARBA" id="ARBA00006518"/>
    </source>
</evidence>
<feature type="domain" description="Exocyst complex component Sec3 PIP2-binding N-terminal" evidence="6">
    <location>
        <begin position="65"/>
        <end position="162"/>
    </location>
</feature>
<evidence type="ECO:0000259" key="6">
    <source>
        <dbReference type="SMART" id="SM01313"/>
    </source>
</evidence>
<dbReference type="InterPro" id="IPR019160">
    <property type="entry name" value="Sec3_CC"/>
</dbReference>
<dbReference type="InterPro" id="IPR048628">
    <property type="entry name" value="Sec3_C"/>
</dbReference>
<dbReference type="PANTHER" id="PTHR16092">
    <property type="entry name" value="SEC3/SYNTAXIN-RELATED"/>
    <property type="match status" value="1"/>
</dbReference>
<dbReference type="Gene3D" id="2.30.29.90">
    <property type="match status" value="1"/>
</dbReference>
<dbReference type="InterPro" id="IPR028258">
    <property type="entry name" value="Sec3-PIP2_bind"/>
</dbReference>
<evidence type="ECO:0000256" key="2">
    <source>
        <dbReference type="ARBA" id="ARBA00022448"/>
    </source>
</evidence>
<gene>
    <name evidence="7" type="ORF">QBC33DRAFT_525019</name>
</gene>
<feature type="compositionally biased region" description="Polar residues" evidence="5">
    <location>
        <begin position="265"/>
        <end position="280"/>
    </location>
</feature>
<protein>
    <submittedName>
        <fullName evidence="7">Exocyst complex component 1</fullName>
    </submittedName>
</protein>
<feature type="compositionally biased region" description="Polar residues" evidence="5">
    <location>
        <begin position="531"/>
        <end position="542"/>
    </location>
</feature>
<feature type="region of interest" description="Disordered" evidence="5">
    <location>
        <begin position="482"/>
        <end position="564"/>
    </location>
</feature>
<evidence type="ECO:0000313" key="7">
    <source>
        <dbReference type="EMBL" id="KAK1771857.1"/>
    </source>
</evidence>
<dbReference type="SMART" id="SM01313">
    <property type="entry name" value="Sec3-PIP2_bind"/>
    <property type="match status" value="1"/>
</dbReference>
<dbReference type="Pfam" id="PF20654">
    <property type="entry name" value="Sec3_C-term"/>
    <property type="match status" value="1"/>
</dbReference>
<feature type="compositionally biased region" description="Basic and acidic residues" evidence="5">
    <location>
        <begin position="545"/>
        <end position="564"/>
    </location>
</feature>
<comment type="similarity">
    <text evidence="1">Belongs to the SEC3 family.</text>
</comment>
<feature type="region of interest" description="Disordered" evidence="5">
    <location>
        <begin position="45"/>
        <end position="70"/>
    </location>
</feature>
<keyword evidence="2" id="KW-0813">Transport</keyword>
<evidence type="ECO:0000256" key="3">
    <source>
        <dbReference type="ARBA" id="ARBA00022483"/>
    </source>
</evidence>
<accession>A0AAJ0C976</accession>
<dbReference type="GO" id="GO:0000145">
    <property type="term" value="C:exocyst"/>
    <property type="evidence" value="ECO:0007669"/>
    <property type="project" value="InterPro"/>
</dbReference>
<dbReference type="Proteomes" id="UP001244011">
    <property type="component" value="Unassembled WGS sequence"/>
</dbReference>
<dbReference type="GeneID" id="85309957"/>
<dbReference type="GO" id="GO:0005546">
    <property type="term" value="F:phosphatidylinositol-4,5-bisphosphate binding"/>
    <property type="evidence" value="ECO:0007669"/>
    <property type="project" value="TreeGrafter"/>
</dbReference>
<dbReference type="GO" id="GO:0006893">
    <property type="term" value="P:Golgi to plasma membrane transport"/>
    <property type="evidence" value="ECO:0007669"/>
    <property type="project" value="TreeGrafter"/>
</dbReference>
<evidence type="ECO:0000313" key="8">
    <source>
        <dbReference type="Proteomes" id="UP001244011"/>
    </source>
</evidence>
<feature type="compositionally biased region" description="Low complexity" evidence="5">
    <location>
        <begin position="242"/>
        <end position="255"/>
    </location>
</feature>
<organism evidence="7 8">
    <name type="scientific">Phialemonium atrogriseum</name>
    <dbReference type="NCBI Taxonomy" id="1093897"/>
    <lineage>
        <taxon>Eukaryota</taxon>
        <taxon>Fungi</taxon>
        <taxon>Dikarya</taxon>
        <taxon>Ascomycota</taxon>
        <taxon>Pezizomycotina</taxon>
        <taxon>Sordariomycetes</taxon>
        <taxon>Sordariomycetidae</taxon>
        <taxon>Cephalothecales</taxon>
        <taxon>Cephalothecaceae</taxon>
        <taxon>Phialemonium</taxon>
    </lineage>
</organism>
<evidence type="ECO:0000256" key="5">
    <source>
        <dbReference type="SAM" id="MobiDB-lite"/>
    </source>
</evidence>
<feature type="compositionally biased region" description="Polar residues" evidence="5">
    <location>
        <begin position="207"/>
        <end position="224"/>
    </location>
</feature>
<dbReference type="PANTHER" id="PTHR16092:SF14">
    <property type="entry name" value="EXOCYST COMPLEX COMPONENT 1 ISOFORM X1"/>
    <property type="match status" value="1"/>
</dbReference>
<dbReference type="Pfam" id="PF09763">
    <property type="entry name" value="Sec3_CC"/>
    <property type="match status" value="1"/>
</dbReference>
<keyword evidence="4" id="KW-0175">Coiled coil</keyword>
<feature type="compositionally biased region" description="Low complexity" evidence="5">
    <location>
        <begin position="501"/>
        <end position="512"/>
    </location>
</feature>
<feature type="compositionally biased region" description="Basic and acidic residues" evidence="5">
    <location>
        <begin position="343"/>
        <end position="358"/>
    </location>
</feature>
<sequence>MAMPNGRDVGRAEKFEEEKRRIIDSCFGKKDDDGSIPETYITHIRVTEYSSSPSTPPPPQGRTPQSEKPRVVIVAVRKSGRVRIHKSKENPNGTFSIGKTWNLDELSAIESFTSLEANPNYRDWAGDVGLVITLGKPYYWQAQTDKEKKFFIASLIKIYGKYTGGKTPELSGFDQRELDQVLGGAQAPRRSDRPPVARPPPPEFATRGNSSISSAYSGGAQSSPKYPPQGIASRSPMAPNGSSSPARSIESSRVSQDQPPLRRLASSNRSQDSVANSFATRSEDGSVLRPRSRNGVNGGTYPTPEPPSTEERPPERKRPPMDPLRPLPVDNNLVPAPLMSPGMRREPTVPPRNMDRMSPRKNSINRRPEISTAASDPTIATASDISTTDGPGVRPGPSGGTPVSNLSTTLSAPPAPPTEPTSATESPVDPGDSRPGLGPMIKSKKSKGEIAGAFWKAAAAATAFKPRPGGAGERLRQAKIINTEGPDGITGVVPAPPRPVSAPKAPEPAASPERVKVANSTSGIPEVKVTVPNQSRASSLQPSLKEVKNTDEADMKDDKEERRRSIVHGNDVKYLTTLGVDPAILDSRSTEFAKWLDYFGWVPGEQMRTRTYEDMKVDVERELNKAQGGGWLARFREEDERVEGIKKGIDLAINECEELDNLLTLYSVELSTLSEDIAYIEAQGQGLQVQAANQKLLRTELESLLETCAISASDLDALKAAPLETPSGIEEIETALVTLYKAMTKIDPGTGSGEARKSEDEIAGQAIGFNSDYGSMRIVQEKKEMYQSESSLFLRRLVEFMARQFDEAYRATKRAMDGALSKKVDPRNHDSGRDLLWKYSPFVLYAREMDLGNWNRIIQIYQDMSTPVYKIEFRDALEAWKRNARKPTGEEHEILFTYQQEKKEEGIATTARKLTVKRSQTLARSLRSPLEGSRTNLEKPADSRALAYEVFGGVLDDILPLVEMEQNFVIDFFHATTLDQADFPDAVAAARPRDRRGGDLRRHRMMEPDRDLARRVTRAMEAIFSFLEKDLQNLVDWVVSNGPLQGIGVLATLESKMAEMGQSNQDFLNNMLQRLHANLEGRFKKFVDEQVRAIEETKVKIKKRKGVISFMRIFPQFSTAVENMLAGADPSLNVRRTVDNEYDRILKTMFDSLKVIARENPAVGVGGAANTNSADPEDKEALNYHILLIENMNHYLEEIDNSHSLEILDDWKEAAQQEFAEHMSLYLTTIMRRPLGKLLEHLENIEAQLAGGKGPSAVAAQPSNSKAIFNKVLGAYDAREVRKGIEALRKRVEKHFGDVDADHPTASGGAGHPLVARVLRECERFYGDVELRIGRITTDVYGGDVLFEWPRAEVKSAFSTVGR</sequence>
<dbReference type="EMBL" id="MU838998">
    <property type="protein sequence ID" value="KAK1771857.1"/>
    <property type="molecule type" value="Genomic_DNA"/>
</dbReference>
<proteinExistence type="inferred from homology"/>
<evidence type="ECO:0000256" key="4">
    <source>
        <dbReference type="ARBA" id="ARBA00023054"/>
    </source>
</evidence>
<dbReference type="GO" id="GO:0006887">
    <property type="term" value="P:exocytosis"/>
    <property type="evidence" value="ECO:0007669"/>
    <property type="project" value="UniProtKB-KW"/>
</dbReference>
<feature type="compositionally biased region" description="Basic and acidic residues" evidence="5">
    <location>
        <begin position="309"/>
        <end position="320"/>
    </location>
</feature>
<keyword evidence="3" id="KW-0268">Exocytosis</keyword>
<dbReference type="FunFam" id="2.30.29.90:FF:000003">
    <property type="entry name" value="Exocyst complex component Sec3"/>
    <property type="match status" value="1"/>
</dbReference>
<feature type="compositionally biased region" description="Polar residues" evidence="5">
    <location>
        <begin position="372"/>
        <end position="389"/>
    </location>
</feature>
<keyword evidence="8" id="KW-1185">Reference proteome</keyword>
<comment type="caution">
    <text evidence="7">The sequence shown here is derived from an EMBL/GenBank/DDBJ whole genome shotgun (WGS) entry which is preliminary data.</text>
</comment>